<comment type="caution">
    <text evidence="13">The sequence shown here is derived from an EMBL/GenBank/DDBJ whole genome shotgun (WGS) entry which is preliminary data.</text>
</comment>
<dbReference type="InterPro" id="IPR017926">
    <property type="entry name" value="GATASE"/>
</dbReference>
<dbReference type="InterPro" id="IPR029062">
    <property type="entry name" value="Class_I_gatase-like"/>
</dbReference>
<dbReference type="PANTHER" id="PTHR42701:SF1">
    <property type="entry name" value="IMIDAZOLE GLYCEROL PHOSPHATE SYNTHASE SUBUNIT HISH"/>
    <property type="match status" value="1"/>
</dbReference>
<comment type="function">
    <text evidence="10">IGPS catalyzes the conversion of PRFAR and glutamine to IGP, AICAR and glutamate. The HisH subunit catalyzes the hydrolysis of glutamine to glutamate and ammonia as part of the synthesis of IGP and AICAR. The resulting ammonia molecule is channeled to the active site of HisF.</text>
</comment>
<keyword evidence="4 10" id="KW-0378">Hydrolase</keyword>
<dbReference type="HAMAP" id="MF_00278">
    <property type="entry name" value="HisH"/>
    <property type="match status" value="1"/>
</dbReference>
<dbReference type="PANTHER" id="PTHR42701">
    <property type="entry name" value="IMIDAZOLE GLYCEROL PHOSPHATE SYNTHASE SUBUNIT HISH"/>
    <property type="match status" value="1"/>
</dbReference>
<dbReference type="Gene3D" id="3.40.50.880">
    <property type="match status" value="1"/>
</dbReference>
<evidence type="ECO:0000259" key="12">
    <source>
        <dbReference type="Pfam" id="PF00117"/>
    </source>
</evidence>
<evidence type="ECO:0000256" key="3">
    <source>
        <dbReference type="ARBA" id="ARBA00022605"/>
    </source>
</evidence>
<dbReference type="GO" id="GO:0000107">
    <property type="term" value="F:imidazoleglycerol-phosphate synthase activity"/>
    <property type="evidence" value="ECO:0007669"/>
    <property type="project" value="UniProtKB-UniRule"/>
</dbReference>
<feature type="active site" evidence="10 11">
    <location>
        <position position="185"/>
    </location>
</feature>
<comment type="subunit">
    <text evidence="2 10">Heterodimer of HisH and HisF.</text>
</comment>
<evidence type="ECO:0000256" key="7">
    <source>
        <dbReference type="ARBA" id="ARBA00023239"/>
    </source>
</evidence>
<dbReference type="Proteomes" id="UP000177117">
    <property type="component" value="Unassembled WGS sequence"/>
</dbReference>
<comment type="subcellular location">
    <subcellularLocation>
        <location evidence="10">Cytoplasm</location>
    </subcellularLocation>
</comment>
<comment type="catalytic activity">
    <reaction evidence="8 10">
        <text>5-[(5-phospho-1-deoxy-D-ribulos-1-ylimino)methylamino]-1-(5-phospho-beta-D-ribosyl)imidazole-4-carboxamide + L-glutamine = D-erythro-1-(imidazol-4-yl)glycerol 3-phosphate + 5-amino-1-(5-phospho-beta-D-ribosyl)imidazole-4-carboxamide + L-glutamate + H(+)</text>
        <dbReference type="Rhea" id="RHEA:24793"/>
        <dbReference type="ChEBI" id="CHEBI:15378"/>
        <dbReference type="ChEBI" id="CHEBI:29985"/>
        <dbReference type="ChEBI" id="CHEBI:58278"/>
        <dbReference type="ChEBI" id="CHEBI:58359"/>
        <dbReference type="ChEBI" id="CHEBI:58475"/>
        <dbReference type="ChEBI" id="CHEBI:58525"/>
        <dbReference type="EC" id="4.3.2.10"/>
    </reaction>
</comment>
<dbReference type="EC" id="4.3.2.10" evidence="10"/>
<dbReference type="NCBIfam" id="TIGR01855">
    <property type="entry name" value="IMP_synth_hisH"/>
    <property type="match status" value="1"/>
</dbReference>
<dbReference type="GO" id="GO:0005737">
    <property type="term" value="C:cytoplasm"/>
    <property type="evidence" value="ECO:0007669"/>
    <property type="project" value="UniProtKB-SubCell"/>
</dbReference>
<keyword evidence="7 10" id="KW-0456">Lyase</keyword>
<comment type="catalytic activity">
    <reaction evidence="9 10">
        <text>L-glutamine + H2O = L-glutamate + NH4(+)</text>
        <dbReference type="Rhea" id="RHEA:15889"/>
        <dbReference type="ChEBI" id="CHEBI:15377"/>
        <dbReference type="ChEBI" id="CHEBI:28938"/>
        <dbReference type="ChEBI" id="CHEBI:29985"/>
        <dbReference type="ChEBI" id="CHEBI:58359"/>
        <dbReference type="EC" id="3.5.1.2"/>
    </reaction>
</comment>
<dbReference type="PROSITE" id="PS51273">
    <property type="entry name" value="GATASE_TYPE_1"/>
    <property type="match status" value="1"/>
</dbReference>
<evidence type="ECO:0000256" key="4">
    <source>
        <dbReference type="ARBA" id="ARBA00022801"/>
    </source>
</evidence>
<evidence type="ECO:0000313" key="13">
    <source>
        <dbReference type="EMBL" id="OGN00899.1"/>
    </source>
</evidence>
<dbReference type="Pfam" id="PF00117">
    <property type="entry name" value="GATase"/>
    <property type="match status" value="1"/>
</dbReference>
<keyword evidence="13" id="KW-0808">Transferase</keyword>
<dbReference type="CDD" id="cd01748">
    <property type="entry name" value="GATase1_IGP_Synthase"/>
    <property type="match status" value="1"/>
</dbReference>
<evidence type="ECO:0000256" key="11">
    <source>
        <dbReference type="PIRSR" id="PIRSR000495-1"/>
    </source>
</evidence>
<gene>
    <name evidence="10" type="primary">hisH</name>
    <name evidence="13" type="ORF">A2650_02030</name>
</gene>
<evidence type="ECO:0000313" key="14">
    <source>
        <dbReference type="Proteomes" id="UP000177117"/>
    </source>
</evidence>
<accession>A0A1F8ELI3</accession>
<dbReference type="EMBL" id="MGJD01000013">
    <property type="protein sequence ID" value="OGN00899.1"/>
    <property type="molecule type" value="Genomic_DNA"/>
</dbReference>
<feature type="active site" description="Nucleophile" evidence="10 11">
    <location>
        <position position="85"/>
    </location>
</feature>
<feature type="domain" description="Glutamine amidotransferase" evidence="12">
    <location>
        <begin position="9"/>
        <end position="201"/>
    </location>
</feature>
<dbReference type="GO" id="GO:0016829">
    <property type="term" value="F:lyase activity"/>
    <property type="evidence" value="ECO:0007669"/>
    <property type="project" value="UniProtKB-KW"/>
</dbReference>
<keyword evidence="10" id="KW-0963">Cytoplasm</keyword>
<dbReference type="UniPathway" id="UPA00031">
    <property type="reaction ID" value="UER00010"/>
</dbReference>
<dbReference type="GO" id="GO:0000105">
    <property type="term" value="P:L-histidine biosynthetic process"/>
    <property type="evidence" value="ECO:0007669"/>
    <property type="project" value="UniProtKB-UniRule"/>
</dbReference>
<evidence type="ECO:0000256" key="6">
    <source>
        <dbReference type="ARBA" id="ARBA00023102"/>
    </source>
</evidence>
<feature type="active site" evidence="10 11">
    <location>
        <position position="187"/>
    </location>
</feature>
<dbReference type="GO" id="GO:0004359">
    <property type="term" value="F:glutaminase activity"/>
    <property type="evidence" value="ECO:0007669"/>
    <property type="project" value="UniProtKB-EC"/>
</dbReference>
<proteinExistence type="inferred from homology"/>
<keyword evidence="3 10" id="KW-0028">Amino-acid biosynthesis</keyword>
<comment type="pathway">
    <text evidence="1 10">Amino-acid biosynthesis; L-histidine biosynthesis; L-histidine from 5-phospho-alpha-D-ribose 1-diphosphate: step 5/9.</text>
</comment>
<name>A0A1F8ELI3_9BACT</name>
<dbReference type="AlphaFoldDB" id="A0A1F8ELI3"/>
<reference evidence="13 14" key="1">
    <citation type="journal article" date="2016" name="Nat. Commun.">
        <title>Thousands of microbial genomes shed light on interconnected biogeochemical processes in an aquifer system.</title>
        <authorList>
            <person name="Anantharaman K."/>
            <person name="Brown C.T."/>
            <person name="Hug L.A."/>
            <person name="Sharon I."/>
            <person name="Castelle C.J."/>
            <person name="Probst A.J."/>
            <person name="Thomas B.C."/>
            <person name="Singh A."/>
            <person name="Wilkins M.J."/>
            <person name="Karaoz U."/>
            <person name="Brodie E.L."/>
            <person name="Williams K.H."/>
            <person name="Hubbard S.S."/>
            <person name="Banfield J.F."/>
        </authorList>
    </citation>
    <scope>NUCLEOTIDE SEQUENCE [LARGE SCALE GENOMIC DNA]</scope>
</reference>
<evidence type="ECO:0000256" key="1">
    <source>
        <dbReference type="ARBA" id="ARBA00005091"/>
    </source>
</evidence>
<evidence type="ECO:0000256" key="5">
    <source>
        <dbReference type="ARBA" id="ARBA00022962"/>
    </source>
</evidence>
<organism evidence="13 14">
    <name type="scientific">Candidatus Yanofskybacteria bacterium RIFCSPHIGHO2_01_FULL_41_53</name>
    <dbReference type="NCBI Taxonomy" id="1802663"/>
    <lineage>
        <taxon>Bacteria</taxon>
        <taxon>Candidatus Yanofskyibacteriota</taxon>
    </lineage>
</organism>
<protein>
    <recommendedName>
        <fullName evidence="10">Imidazole glycerol phosphate synthase subunit HisH</fullName>
        <ecNumber evidence="10">4.3.2.10</ecNumber>
    </recommendedName>
    <alternativeName>
        <fullName evidence="10">IGP synthase glutaminase subunit</fullName>
        <ecNumber evidence="10">3.5.1.2</ecNumber>
    </alternativeName>
    <alternativeName>
        <fullName evidence="10">IGP synthase subunit HisH</fullName>
    </alternativeName>
    <alternativeName>
        <fullName evidence="10">ImGP synthase subunit HisH</fullName>
        <shortName evidence="10">IGPS subunit HisH</shortName>
    </alternativeName>
</protein>
<evidence type="ECO:0000256" key="2">
    <source>
        <dbReference type="ARBA" id="ARBA00011152"/>
    </source>
</evidence>
<evidence type="ECO:0000256" key="9">
    <source>
        <dbReference type="ARBA" id="ARBA00049534"/>
    </source>
</evidence>
<dbReference type="PIRSF" id="PIRSF000495">
    <property type="entry name" value="Amidotransf_hisH"/>
    <property type="match status" value="1"/>
</dbReference>
<sequence length="205" mass="22859">MTTSFKKVVIIDYQMGNVASVIKAFEKLGAKIKLSRNKNDIEKAEYLVLPGVGAFGDGMKNLKQFGIIDVLSRQVKKGVPFLGICLGMQLLAERGYEFGECKGLGWIKGKVIKLKSPTVPHIGWNDVKVTKNKKILSNLPDNNFYFIHSYFLKPNNKSIIAATCKHGHEFTAAIEQGNIWGTQFHPEKSQSSGLKVLDNFLNYHA</sequence>
<keyword evidence="5 10" id="KW-0315">Glutamine amidotransferase</keyword>
<evidence type="ECO:0000256" key="10">
    <source>
        <dbReference type="HAMAP-Rule" id="MF_00278"/>
    </source>
</evidence>
<keyword evidence="6 10" id="KW-0368">Histidine biosynthesis</keyword>
<dbReference type="EC" id="3.5.1.2" evidence="10"/>
<dbReference type="InterPro" id="IPR010139">
    <property type="entry name" value="Imidazole-glycPsynth_HisH"/>
</dbReference>
<evidence type="ECO:0000256" key="8">
    <source>
        <dbReference type="ARBA" id="ARBA00047838"/>
    </source>
</evidence>
<dbReference type="SUPFAM" id="SSF52317">
    <property type="entry name" value="Class I glutamine amidotransferase-like"/>
    <property type="match status" value="1"/>
</dbReference>